<dbReference type="PROSITE" id="PS50043">
    <property type="entry name" value="HTH_LUXR_2"/>
    <property type="match status" value="1"/>
</dbReference>
<feature type="modified residue" description="4-aspartylphosphate" evidence="3">
    <location>
        <position position="67"/>
    </location>
</feature>
<dbReference type="CDD" id="cd17535">
    <property type="entry name" value="REC_NarL-like"/>
    <property type="match status" value="1"/>
</dbReference>
<dbReference type="InterPro" id="IPR051015">
    <property type="entry name" value="EvgA-like"/>
</dbReference>
<dbReference type="SUPFAM" id="SSF52172">
    <property type="entry name" value="CheY-like"/>
    <property type="match status" value="1"/>
</dbReference>
<evidence type="ECO:0000259" key="5">
    <source>
        <dbReference type="PROSITE" id="PS50110"/>
    </source>
</evidence>
<dbReference type="PANTHER" id="PTHR45566:SF2">
    <property type="entry name" value="NARL SUBFAMILY"/>
    <property type="match status" value="1"/>
</dbReference>
<dbReference type="KEGG" id="talb:FTW19_03145"/>
<reference evidence="6 7" key="1">
    <citation type="submission" date="2019-08" db="EMBL/GenBank/DDBJ databases">
        <title>Complete genome sequence of Terriglobus albidus strain ORNL.</title>
        <authorList>
            <person name="Podar M."/>
        </authorList>
    </citation>
    <scope>NUCLEOTIDE SEQUENCE [LARGE SCALE GENOMIC DNA]</scope>
    <source>
        <strain evidence="6 7">ORNL</strain>
    </source>
</reference>
<keyword evidence="2" id="KW-0238">DNA-binding</keyword>
<dbReference type="SMART" id="SM00448">
    <property type="entry name" value="REC"/>
    <property type="match status" value="1"/>
</dbReference>
<evidence type="ECO:0000256" key="2">
    <source>
        <dbReference type="ARBA" id="ARBA00023125"/>
    </source>
</evidence>
<dbReference type="GO" id="GO:0000160">
    <property type="term" value="P:phosphorelay signal transduction system"/>
    <property type="evidence" value="ECO:0007669"/>
    <property type="project" value="InterPro"/>
</dbReference>
<evidence type="ECO:0000313" key="6">
    <source>
        <dbReference type="EMBL" id="QEE27094.1"/>
    </source>
</evidence>
<evidence type="ECO:0000256" key="3">
    <source>
        <dbReference type="PROSITE-ProRule" id="PRU00169"/>
    </source>
</evidence>
<protein>
    <submittedName>
        <fullName evidence="6">Response regulator transcription factor</fullName>
    </submittedName>
</protein>
<gene>
    <name evidence="6" type="ORF">FTW19_03145</name>
</gene>
<dbReference type="PROSITE" id="PS50110">
    <property type="entry name" value="RESPONSE_REGULATORY"/>
    <property type="match status" value="1"/>
</dbReference>
<dbReference type="AlphaFoldDB" id="A0A5B9E678"/>
<dbReference type="SMART" id="SM00421">
    <property type="entry name" value="HTH_LUXR"/>
    <property type="match status" value="1"/>
</dbReference>
<dbReference type="InterPro" id="IPR011006">
    <property type="entry name" value="CheY-like_superfamily"/>
</dbReference>
<evidence type="ECO:0000256" key="1">
    <source>
        <dbReference type="ARBA" id="ARBA00022553"/>
    </source>
</evidence>
<dbReference type="InterPro" id="IPR001789">
    <property type="entry name" value="Sig_transdc_resp-reg_receiver"/>
</dbReference>
<dbReference type="Proteomes" id="UP000321820">
    <property type="component" value="Chromosome"/>
</dbReference>
<organism evidence="6 7">
    <name type="scientific">Terriglobus albidus</name>
    <dbReference type="NCBI Taxonomy" id="1592106"/>
    <lineage>
        <taxon>Bacteria</taxon>
        <taxon>Pseudomonadati</taxon>
        <taxon>Acidobacteriota</taxon>
        <taxon>Terriglobia</taxon>
        <taxon>Terriglobales</taxon>
        <taxon>Acidobacteriaceae</taxon>
        <taxon>Terriglobus</taxon>
    </lineage>
</organism>
<dbReference type="InterPro" id="IPR058245">
    <property type="entry name" value="NreC/VraR/RcsB-like_REC"/>
</dbReference>
<dbReference type="RefSeq" id="WP_147646288.1">
    <property type="nucleotide sequence ID" value="NZ_CP042806.1"/>
</dbReference>
<dbReference type="Pfam" id="PF00072">
    <property type="entry name" value="Response_reg"/>
    <property type="match status" value="1"/>
</dbReference>
<name>A0A5B9E678_9BACT</name>
<dbReference type="CDD" id="cd06170">
    <property type="entry name" value="LuxR_C_like"/>
    <property type="match status" value="1"/>
</dbReference>
<accession>A0A5B9E678</accession>
<dbReference type="EMBL" id="CP042806">
    <property type="protein sequence ID" value="QEE27094.1"/>
    <property type="molecule type" value="Genomic_DNA"/>
</dbReference>
<sequence length="220" mass="24457">MSSTDTSSSTGTKTVRLFVLDDHALFREGLLRLLESDNRFEITGHSGTPSTALPQIIAAKPDVLILDYDLGSQTALEFMRALQREKFEGRVLLVTAGLPDNDALTLIRLGISGIFHKQDSPESLQRAIFEVSQGRVLIDQQYLQTIVAANTPQDAPRFTDRERTTLRYLLQGLANKEIAAELNISESAVKATLQQLFSKTGVRTRSQLVLLAIERYRAQL</sequence>
<dbReference type="PRINTS" id="PR00038">
    <property type="entry name" value="HTHLUXR"/>
</dbReference>
<dbReference type="InterPro" id="IPR000792">
    <property type="entry name" value="Tscrpt_reg_LuxR_C"/>
</dbReference>
<proteinExistence type="predicted"/>
<dbReference type="Gene3D" id="3.40.50.2300">
    <property type="match status" value="1"/>
</dbReference>
<dbReference type="GO" id="GO:0003677">
    <property type="term" value="F:DNA binding"/>
    <property type="evidence" value="ECO:0007669"/>
    <property type="project" value="UniProtKB-KW"/>
</dbReference>
<feature type="domain" description="HTH luxR-type" evidence="4">
    <location>
        <begin position="151"/>
        <end position="216"/>
    </location>
</feature>
<dbReference type="GO" id="GO:0006355">
    <property type="term" value="P:regulation of DNA-templated transcription"/>
    <property type="evidence" value="ECO:0007669"/>
    <property type="project" value="InterPro"/>
</dbReference>
<dbReference type="InterPro" id="IPR016032">
    <property type="entry name" value="Sig_transdc_resp-reg_C-effctor"/>
</dbReference>
<dbReference type="PANTHER" id="PTHR45566">
    <property type="entry name" value="HTH-TYPE TRANSCRIPTIONAL REGULATOR YHJB-RELATED"/>
    <property type="match status" value="1"/>
</dbReference>
<dbReference type="OrthoDB" id="9796655at2"/>
<keyword evidence="7" id="KW-1185">Reference proteome</keyword>
<dbReference type="SUPFAM" id="SSF46894">
    <property type="entry name" value="C-terminal effector domain of the bipartite response regulators"/>
    <property type="match status" value="1"/>
</dbReference>
<evidence type="ECO:0000259" key="4">
    <source>
        <dbReference type="PROSITE" id="PS50043"/>
    </source>
</evidence>
<keyword evidence="1 3" id="KW-0597">Phosphoprotein</keyword>
<feature type="domain" description="Response regulatory" evidence="5">
    <location>
        <begin position="16"/>
        <end position="132"/>
    </location>
</feature>
<dbReference type="Pfam" id="PF00196">
    <property type="entry name" value="GerE"/>
    <property type="match status" value="1"/>
</dbReference>
<evidence type="ECO:0000313" key="7">
    <source>
        <dbReference type="Proteomes" id="UP000321820"/>
    </source>
</evidence>